<dbReference type="PIRSF" id="PIRSF015582">
    <property type="entry name" value="Cit_lyase_B"/>
    <property type="match status" value="1"/>
</dbReference>
<keyword evidence="2 5" id="KW-0479">Metal-binding</keyword>
<dbReference type="PANTHER" id="PTHR32308">
    <property type="entry name" value="LYASE BETA SUBUNIT, PUTATIVE (AFU_ORTHOLOGUE AFUA_4G13030)-RELATED"/>
    <property type="match status" value="1"/>
</dbReference>
<evidence type="ECO:0000256" key="3">
    <source>
        <dbReference type="ARBA" id="ARBA00022842"/>
    </source>
</evidence>
<evidence type="ECO:0000259" key="6">
    <source>
        <dbReference type="Pfam" id="PF03328"/>
    </source>
</evidence>
<evidence type="ECO:0000256" key="1">
    <source>
        <dbReference type="ARBA" id="ARBA00001946"/>
    </source>
</evidence>
<reference evidence="7 8" key="1">
    <citation type="submission" date="2018-08" db="EMBL/GenBank/DDBJ databases">
        <title>Verrucosispora craniellae sp. nov., isolated from a marine sponge in the South China Sea.</title>
        <authorList>
            <person name="Li L."/>
            <person name="Lin H.W."/>
        </authorList>
    </citation>
    <scope>NUCLEOTIDE SEQUENCE [LARGE SCALE GENOMIC DNA]</scope>
    <source>
        <strain evidence="7 8">LHW63014</strain>
    </source>
</reference>
<evidence type="ECO:0000313" key="8">
    <source>
        <dbReference type="Proteomes" id="UP000262621"/>
    </source>
</evidence>
<proteinExistence type="predicted"/>
<keyword evidence="7" id="KW-0456">Lyase</keyword>
<dbReference type="GO" id="GO:0016829">
    <property type="term" value="F:lyase activity"/>
    <property type="evidence" value="ECO:0007669"/>
    <property type="project" value="UniProtKB-KW"/>
</dbReference>
<evidence type="ECO:0000256" key="2">
    <source>
        <dbReference type="ARBA" id="ARBA00022723"/>
    </source>
</evidence>
<dbReference type="SUPFAM" id="SSF51621">
    <property type="entry name" value="Phosphoenolpyruvate/pyruvate domain"/>
    <property type="match status" value="1"/>
</dbReference>
<gene>
    <name evidence="7" type="ORF">D0Q02_14490</name>
</gene>
<dbReference type="AlphaFoldDB" id="A0A372FYE5"/>
<comment type="caution">
    <text evidence="7">The sequence shown here is derived from an EMBL/GenBank/DDBJ whole genome shotgun (WGS) entry which is preliminary data.</text>
</comment>
<dbReference type="RefSeq" id="WP_117228506.1">
    <property type="nucleotide sequence ID" value="NZ_CP061725.1"/>
</dbReference>
<feature type="binding site" evidence="5">
    <location>
        <position position="124"/>
    </location>
    <ligand>
        <name>Mg(2+)</name>
        <dbReference type="ChEBI" id="CHEBI:18420"/>
    </ligand>
</feature>
<dbReference type="InterPro" id="IPR005000">
    <property type="entry name" value="Aldolase/citrate-lyase_domain"/>
</dbReference>
<evidence type="ECO:0000256" key="4">
    <source>
        <dbReference type="PIRSR" id="PIRSR015582-1"/>
    </source>
</evidence>
<evidence type="ECO:0000256" key="5">
    <source>
        <dbReference type="PIRSR" id="PIRSR015582-2"/>
    </source>
</evidence>
<dbReference type="PANTHER" id="PTHR32308:SF0">
    <property type="entry name" value="HPCH_HPAI ALDOLASE_CITRATE LYASE DOMAIN-CONTAINING PROTEIN"/>
    <property type="match status" value="1"/>
</dbReference>
<dbReference type="OrthoDB" id="5172636at2"/>
<feature type="domain" description="HpcH/HpaI aldolase/citrate lyase" evidence="6">
    <location>
        <begin position="8"/>
        <end position="219"/>
    </location>
</feature>
<dbReference type="EMBL" id="QVFU01000013">
    <property type="protein sequence ID" value="RFS45815.1"/>
    <property type="molecule type" value="Genomic_DNA"/>
</dbReference>
<accession>A0A372FYE5</accession>
<protein>
    <submittedName>
        <fullName evidence="7">CoA ester lyase</fullName>
    </submittedName>
</protein>
<feature type="binding site" evidence="5">
    <location>
        <position position="150"/>
    </location>
    <ligand>
        <name>Mg(2+)</name>
        <dbReference type="ChEBI" id="CHEBI:18420"/>
    </ligand>
</feature>
<dbReference type="InterPro" id="IPR040442">
    <property type="entry name" value="Pyrv_kinase-like_dom_sf"/>
</dbReference>
<evidence type="ECO:0000313" key="7">
    <source>
        <dbReference type="EMBL" id="RFS45815.1"/>
    </source>
</evidence>
<keyword evidence="3 5" id="KW-0460">Magnesium</keyword>
<feature type="binding site" evidence="4">
    <location>
        <position position="68"/>
    </location>
    <ligand>
        <name>substrate</name>
    </ligand>
</feature>
<dbReference type="GO" id="GO:0000287">
    <property type="term" value="F:magnesium ion binding"/>
    <property type="evidence" value="ECO:0007669"/>
    <property type="project" value="TreeGrafter"/>
</dbReference>
<name>A0A372FYE5_9ACTN</name>
<dbReference type="InterPro" id="IPR015813">
    <property type="entry name" value="Pyrv/PenolPyrv_kinase-like_dom"/>
</dbReference>
<dbReference type="Gene3D" id="3.20.20.60">
    <property type="entry name" value="Phosphoenolpyruvate-binding domains"/>
    <property type="match status" value="1"/>
</dbReference>
<dbReference type="Pfam" id="PF03328">
    <property type="entry name" value="HpcH_HpaI"/>
    <property type="match status" value="1"/>
</dbReference>
<organism evidence="7 8">
    <name type="scientific">Micromonospora craniellae</name>
    <dbReference type="NCBI Taxonomy" id="2294034"/>
    <lineage>
        <taxon>Bacteria</taxon>
        <taxon>Bacillati</taxon>
        <taxon>Actinomycetota</taxon>
        <taxon>Actinomycetes</taxon>
        <taxon>Micromonosporales</taxon>
        <taxon>Micromonosporaceae</taxon>
        <taxon>Micromonospora</taxon>
    </lineage>
</organism>
<keyword evidence="8" id="KW-1185">Reference proteome</keyword>
<sequence length="286" mass="29297">MGAPFPPRSYLYVPGNAADKLAKAPQRGADALIVDLEDAVPLAGKATARDAVVAWLAGRPTELPIWVRVNSGPLAEADLRALAGAPALTGVVLAKVDTSADVTAAAELLAAAGDHDTLLMPMVETAAALLDVPALARQARVHQLQIGEVDLAGELGLSPGADDAELAPIRSRVVVASAAARLHPPVGPVSTVTADPVALADSTRRLRRQGFAGRACIHPRQLPVVHEVYTPTGAEVTAARAVIALLDRTTAAGSGVVLDESGRLVDPAVLRSARRTLALADAAGVE</sequence>
<dbReference type="InterPro" id="IPR011206">
    <property type="entry name" value="Citrate_lyase_beta/mcl1/mcl2"/>
</dbReference>
<dbReference type="Proteomes" id="UP000262621">
    <property type="component" value="Unassembled WGS sequence"/>
</dbReference>
<dbReference type="GO" id="GO:0006107">
    <property type="term" value="P:oxaloacetate metabolic process"/>
    <property type="evidence" value="ECO:0007669"/>
    <property type="project" value="TreeGrafter"/>
</dbReference>
<feature type="binding site" evidence="4">
    <location>
        <position position="124"/>
    </location>
    <ligand>
        <name>substrate</name>
    </ligand>
</feature>
<comment type="cofactor">
    <cofactor evidence="1">
        <name>Mg(2+)</name>
        <dbReference type="ChEBI" id="CHEBI:18420"/>
    </cofactor>
</comment>